<evidence type="ECO:0000256" key="10">
    <source>
        <dbReference type="PIRNR" id="PIRNR003097"/>
    </source>
</evidence>
<feature type="domain" description="FtsX extracellular" evidence="13">
    <location>
        <begin position="59"/>
        <end position="149"/>
    </location>
</feature>
<evidence type="ECO:0000256" key="8">
    <source>
        <dbReference type="ARBA" id="ARBA00023136"/>
    </source>
</evidence>
<feature type="transmembrane region" description="Helical" evidence="11">
    <location>
        <begin position="274"/>
        <end position="295"/>
    </location>
</feature>
<keyword evidence="4 10" id="KW-1003">Cell membrane</keyword>
<feature type="transmembrane region" description="Helical" evidence="11">
    <location>
        <begin position="21"/>
        <end position="46"/>
    </location>
</feature>
<dbReference type="InterPro" id="IPR004513">
    <property type="entry name" value="FtsX"/>
</dbReference>
<evidence type="ECO:0000259" key="12">
    <source>
        <dbReference type="Pfam" id="PF02687"/>
    </source>
</evidence>
<evidence type="ECO:0000256" key="2">
    <source>
        <dbReference type="ARBA" id="ARBA00007379"/>
    </source>
</evidence>
<feature type="domain" description="ABC3 transporter permease C-terminal" evidence="12">
    <location>
        <begin position="182"/>
        <end position="303"/>
    </location>
</feature>
<evidence type="ECO:0000259" key="13">
    <source>
        <dbReference type="Pfam" id="PF18075"/>
    </source>
</evidence>
<evidence type="ECO:0000313" key="14">
    <source>
        <dbReference type="EMBL" id="PDO11139.1"/>
    </source>
</evidence>
<dbReference type="Proteomes" id="UP000243688">
    <property type="component" value="Unassembled WGS sequence"/>
</dbReference>
<evidence type="ECO:0000313" key="15">
    <source>
        <dbReference type="Proteomes" id="UP000243688"/>
    </source>
</evidence>
<evidence type="ECO:0000256" key="7">
    <source>
        <dbReference type="ARBA" id="ARBA00022989"/>
    </source>
</evidence>
<keyword evidence="5 10" id="KW-0132">Cell division</keyword>
<reference evidence="14 15" key="1">
    <citation type="submission" date="2016-12" db="EMBL/GenBank/DDBJ databases">
        <title>Candidatus Reconcilibacillus cellulovorans genome.</title>
        <authorList>
            <person name="Kolinko S."/>
            <person name="Wu Y.-W."/>
            <person name="Tachea F."/>
            <person name="Denzel E."/>
            <person name="Hiras J."/>
            <person name="Baecker N."/>
            <person name="Chan L.J."/>
            <person name="Eichorst S.A."/>
            <person name="Frey D."/>
            <person name="Adams P.D."/>
            <person name="Pray T."/>
            <person name="Tanjore D."/>
            <person name="Petzold C.J."/>
            <person name="Gladden J.M."/>
            <person name="Simmons B.A."/>
            <person name="Singer S.W."/>
        </authorList>
    </citation>
    <scope>NUCLEOTIDE SEQUENCE [LARGE SCALE GENOMIC DNA]</scope>
    <source>
        <strain evidence="14">JTherm</strain>
    </source>
</reference>
<gene>
    <name evidence="14" type="ORF">BLM47_03940</name>
</gene>
<dbReference type="GO" id="GO:0051301">
    <property type="term" value="P:cell division"/>
    <property type="evidence" value="ECO:0007669"/>
    <property type="project" value="UniProtKB-KW"/>
</dbReference>
<organism evidence="14 15">
    <name type="scientific">Candidatus Reconcilbacillus cellulovorans</name>
    <dbReference type="NCBI Taxonomy" id="1906605"/>
    <lineage>
        <taxon>Bacteria</taxon>
        <taxon>Bacillati</taxon>
        <taxon>Bacillota</taxon>
        <taxon>Bacilli</taxon>
        <taxon>Bacillales</taxon>
        <taxon>Paenibacillaceae</taxon>
        <taxon>Candidatus Reconcilbacillus</taxon>
    </lineage>
</organism>
<evidence type="ECO:0000256" key="11">
    <source>
        <dbReference type="SAM" id="Phobius"/>
    </source>
</evidence>
<dbReference type="Pfam" id="PF02687">
    <property type="entry name" value="FtsX"/>
    <property type="match status" value="1"/>
</dbReference>
<keyword evidence="7 11" id="KW-1133">Transmembrane helix</keyword>
<keyword evidence="6 11" id="KW-0812">Transmembrane</keyword>
<comment type="similarity">
    <text evidence="2 10">Belongs to the ABC-4 integral membrane protein family. FtsX subfamily.</text>
</comment>
<proteinExistence type="inferred from homology"/>
<evidence type="ECO:0000256" key="1">
    <source>
        <dbReference type="ARBA" id="ARBA00004651"/>
    </source>
</evidence>
<evidence type="ECO:0000256" key="3">
    <source>
        <dbReference type="ARBA" id="ARBA00021907"/>
    </source>
</evidence>
<evidence type="ECO:0000256" key="5">
    <source>
        <dbReference type="ARBA" id="ARBA00022618"/>
    </source>
</evidence>
<evidence type="ECO:0000256" key="4">
    <source>
        <dbReference type="ARBA" id="ARBA00022475"/>
    </source>
</evidence>
<dbReference type="InterPro" id="IPR003838">
    <property type="entry name" value="ABC3_permease_C"/>
</dbReference>
<dbReference type="InterPro" id="IPR058204">
    <property type="entry name" value="FtsX_firmicutes-type"/>
</dbReference>
<accession>A0A2A6E2U6</accession>
<keyword evidence="8 10" id="KW-0472">Membrane</keyword>
<comment type="caution">
    <text evidence="14">The sequence shown here is derived from an EMBL/GenBank/DDBJ whole genome shotgun (WGS) entry which is preliminary data.</text>
</comment>
<feature type="transmembrane region" description="Helical" evidence="11">
    <location>
        <begin position="227"/>
        <end position="251"/>
    </location>
</feature>
<evidence type="ECO:0000256" key="6">
    <source>
        <dbReference type="ARBA" id="ARBA00022692"/>
    </source>
</evidence>
<dbReference type="NCBIfam" id="NF038347">
    <property type="entry name" value="FtsX_Gpos"/>
    <property type="match status" value="1"/>
</dbReference>
<keyword evidence="9 10" id="KW-0131">Cell cycle</keyword>
<dbReference type="Gene3D" id="3.30.70.3040">
    <property type="match status" value="1"/>
</dbReference>
<dbReference type="PIRSF" id="PIRSF003097">
    <property type="entry name" value="FtsX"/>
    <property type="match status" value="1"/>
</dbReference>
<feature type="transmembrane region" description="Helical" evidence="11">
    <location>
        <begin position="179"/>
        <end position="206"/>
    </location>
</feature>
<name>A0A2A6E2U6_9BACL</name>
<dbReference type="PANTHER" id="PTHR47755:SF1">
    <property type="entry name" value="CELL DIVISION PROTEIN FTSX"/>
    <property type="match status" value="1"/>
</dbReference>
<comment type="function">
    <text evidence="10">Part of the ABC transporter FtsEX involved in asymmetric cellular division facilitating the initiation of sporulation.</text>
</comment>
<protein>
    <recommendedName>
        <fullName evidence="3 10">Cell division protein FtsX</fullName>
    </recommendedName>
</protein>
<dbReference type="InterPro" id="IPR040690">
    <property type="entry name" value="FtsX_ECD"/>
</dbReference>
<dbReference type="Pfam" id="PF18075">
    <property type="entry name" value="FtsX_ECD"/>
    <property type="match status" value="1"/>
</dbReference>
<dbReference type="EMBL" id="MOXJ01000005">
    <property type="protein sequence ID" value="PDO11139.1"/>
    <property type="molecule type" value="Genomic_DNA"/>
</dbReference>
<dbReference type="PANTHER" id="PTHR47755">
    <property type="entry name" value="CELL DIVISION PROTEIN FTSX"/>
    <property type="match status" value="1"/>
</dbReference>
<sequence length="304" mass="33200">MKISTVARHVREGSRSLVRNGWMAFASISAVAIALFMVGAFVLLAANVNELAEQVESEVEVRVFLERSVDAAAVKELESRIASIPTVREVKFVSKEEALEDFIRKADPKNRGTLEELRSENPLPDSFVVRTADPRDVAGVVAALEAMNGERAPAPFEKISYAQGTVEKLVRITDTLRNVGLVVVVLLSFSAVFLISNTIQLTIFARQREIAIMRLVGATNGFIRGPFFFEGLLVGLIGSTATALVLLAGYAELVRQTELSLGLPMFRLIPVDDIGWKVAVLLVALGLFVGVWGSVMSIRKFLRV</sequence>
<dbReference type="GO" id="GO:0005886">
    <property type="term" value="C:plasma membrane"/>
    <property type="evidence" value="ECO:0007669"/>
    <property type="project" value="UniProtKB-SubCell"/>
</dbReference>
<comment type="subcellular location">
    <subcellularLocation>
        <location evidence="1">Cell membrane</location>
        <topology evidence="1">Multi-pass membrane protein</topology>
    </subcellularLocation>
</comment>
<evidence type="ECO:0000256" key="9">
    <source>
        <dbReference type="ARBA" id="ARBA00023306"/>
    </source>
</evidence>
<dbReference type="AlphaFoldDB" id="A0A2A6E2U6"/>